<keyword evidence="2" id="KW-1185">Reference proteome</keyword>
<reference evidence="1 2" key="1">
    <citation type="submission" date="2018-11" db="EMBL/GenBank/DDBJ databases">
        <authorList>
            <person name="Zhou Z."/>
            <person name="Wang G."/>
        </authorList>
    </citation>
    <scope>NUCLEOTIDE SEQUENCE [LARGE SCALE GENOMIC DNA]</scope>
    <source>
        <strain evidence="1 2">KCTC52004</strain>
    </source>
</reference>
<protein>
    <recommendedName>
        <fullName evidence="3">Macroglobulin domain-containing protein</fullName>
    </recommendedName>
</protein>
<dbReference type="EMBL" id="RQJO01000008">
    <property type="protein sequence ID" value="RRB03783.1"/>
    <property type="molecule type" value="Genomic_DNA"/>
</dbReference>
<sequence length="797" mass="90198">MTRMKRFFLLGPVFLLLLQVSIRPVWAQVDPQKQLEAYRNRALQEKLFVHIDRTFYVAGELMWFKINYVDGSFHKPLSLSKVTYLEVLDKENRPVLQTKVAMAAGGGYGSLFLPTTLASGNYLVRAYTNWMKNFSPDYFFEKTVTIVNTFRKLELPALKDSLTVDVQFFPEGGNLVRKLTSTVGFKTVGSRGKGVDLRGAIVDQTNDTVVRFKPLKFGMGRFEFTPAEGQQYRAVLTDANGKVMIRPFPAIQEQGYTMQVTEAGNGQLRISVNSTTNAATVYLLAHTRLASIQAEQQSIRDNRASFTIDKKTLGEGISHLTVFDASRKPVCERLYFKRPERRLAIDTRFTSGALSTREKAVVELTAQDETGKAALADLSVAIYRLDSLQPAESGDIQTYLLMTSDLRGAVESPDYYFSASGSEVAEATDNLMLTQGWRRFRWENVQQLNQPQDEYLPEVNGHFIRGKIVHSGTGMPGRGLSSYLSVPGKHILLYGSRSDSEGRIHFETKDFYGPKDLVAQLNPKDSIFRIELQNPFFERFASSRLPIFDFSPALKDPLLNRSISMQAQNAYYRGNLSRYQPPKVDSIPFYGVANEKYLLDDFTRFPVMEEIFREYVPGVMARKRRDGYTISVLDVQHKLFFDASPMALLDGVPIFSMDRVMEIDPRKVQKLEVMTRRYIVGPLVFDGLISFTTYKGDLAGYRPDAKALLADYEGLQVPRDFYVPRYDTPQKSGSRLPDLRNLLHWAPSVKLNDQGKAQLEFYTSDEDGTYRFVINGIAVDGRTGGKQGTFEVTKVIK</sequence>
<proteinExistence type="predicted"/>
<gene>
    <name evidence="1" type="ORF">EHT25_09595</name>
</gene>
<comment type="caution">
    <text evidence="1">The sequence shown here is derived from an EMBL/GenBank/DDBJ whole genome shotgun (WGS) entry which is preliminary data.</text>
</comment>
<evidence type="ECO:0000313" key="2">
    <source>
        <dbReference type="Proteomes" id="UP000271925"/>
    </source>
</evidence>
<evidence type="ECO:0000313" key="1">
    <source>
        <dbReference type="EMBL" id="RRB03783.1"/>
    </source>
</evidence>
<dbReference type="OrthoDB" id="679547at2"/>
<dbReference type="AlphaFoldDB" id="A0A3P1BS89"/>
<evidence type="ECO:0008006" key="3">
    <source>
        <dbReference type="Google" id="ProtNLM"/>
    </source>
</evidence>
<dbReference type="Proteomes" id="UP000271925">
    <property type="component" value="Unassembled WGS sequence"/>
</dbReference>
<organism evidence="1 2">
    <name type="scientific">Larkinella rosea</name>
    <dbReference type="NCBI Taxonomy" id="2025312"/>
    <lineage>
        <taxon>Bacteria</taxon>
        <taxon>Pseudomonadati</taxon>
        <taxon>Bacteroidota</taxon>
        <taxon>Cytophagia</taxon>
        <taxon>Cytophagales</taxon>
        <taxon>Spirosomataceae</taxon>
        <taxon>Larkinella</taxon>
    </lineage>
</organism>
<accession>A0A3P1BS89</accession>
<name>A0A3P1BS89_9BACT</name>
<dbReference type="Gene3D" id="2.60.40.1930">
    <property type="match status" value="1"/>
</dbReference>